<dbReference type="InterPro" id="IPR000477">
    <property type="entry name" value="RT_dom"/>
</dbReference>
<feature type="domain" description="Reverse transcriptase" evidence="1">
    <location>
        <begin position="1"/>
        <end position="95"/>
    </location>
</feature>
<reference evidence="2" key="1">
    <citation type="submission" date="2022-12" db="EMBL/GenBank/DDBJ databases">
        <title>Chromosome-level genome assembly of the bean flower thrips Megalurothrips usitatus.</title>
        <authorList>
            <person name="Ma L."/>
            <person name="Liu Q."/>
            <person name="Li H."/>
            <person name="Cai W."/>
        </authorList>
    </citation>
    <scope>NUCLEOTIDE SEQUENCE</scope>
    <source>
        <strain evidence="2">Cailab_2022a</strain>
    </source>
</reference>
<dbReference type="Proteomes" id="UP001075354">
    <property type="component" value="Chromosome 7"/>
</dbReference>
<name>A0AAV7XPM0_9NEOP</name>
<dbReference type="Pfam" id="PF00078">
    <property type="entry name" value="RVT_1"/>
    <property type="match status" value="1"/>
</dbReference>
<proteinExistence type="predicted"/>
<keyword evidence="3" id="KW-1185">Reference proteome</keyword>
<accession>A0AAV7XPM0</accession>
<dbReference type="PANTHER" id="PTHR33332">
    <property type="entry name" value="REVERSE TRANSCRIPTASE DOMAIN-CONTAINING PROTEIN"/>
    <property type="match status" value="1"/>
</dbReference>
<gene>
    <name evidence="2" type="ORF">ONE63_009518</name>
</gene>
<dbReference type="AlphaFoldDB" id="A0AAV7XPM0"/>
<protein>
    <recommendedName>
        <fullName evidence="1">Reverse transcriptase domain-containing protein</fullName>
    </recommendedName>
</protein>
<sequence length="167" mass="19233">MITGVLQGSVLGPLLFLLYLHDLYKIIEHSSFHLYADVVQLYIHFPSPLAEAAVTLLSDDINNLLEYFAGHNLMLNINKTQAQLRRNMPFLPTQIRELLVKSLIFPHIDYALPLLTNINHENLHYPQKAQNAAVRFISPTAAMDHITPNYVRLKIFKVDDRRTLKVY</sequence>
<evidence type="ECO:0000259" key="1">
    <source>
        <dbReference type="PROSITE" id="PS50878"/>
    </source>
</evidence>
<evidence type="ECO:0000313" key="2">
    <source>
        <dbReference type="EMBL" id="KAJ1526372.1"/>
    </source>
</evidence>
<dbReference type="PROSITE" id="PS50878">
    <property type="entry name" value="RT_POL"/>
    <property type="match status" value="1"/>
</dbReference>
<comment type="caution">
    <text evidence="2">The sequence shown here is derived from an EMBL/GenBank/DDBJ whole genome shotgun (WGS) entry which is preliminary data.</text>
</comment>
<evidence type="ECO:0000313" key="3">
    <source>
        <dbReference type="Proteomes" id="UP001075354"/>
    </source>
</evidence>
<dbReference type="EMBL" id="JAPTSV010000007">
    <property type="protein sequence ID" value="KAJ1526372.1"/>
    <property type="molecule type" value="Genomic_DNA"/>
</dbReference>
<organism evidence="2 3">
    <name type="scientific">Megalurothrips usitatus</name>
    <name type="common">bean blossom thrips</name>
    <dbReference type="NCBI Taxonomy" id="439358"/>
    <lineage>
        <taxon>Eukaryota</taxon>
        <taxon>Metazoa</taxon>
        <taxon>Ecdysozoa</taxon>
        <taxon>Arthropoda</taxon>
        <taxon>Hexapoda</taxon>
        <taxon>Insecta</taxon>
        <taxon>Pterygota</taxon>
        <taxon>Neoptera</taxon>
        <taxon>Paraneoptera</taxon>
        <taxon>Thysanoptera</taxon>
        <taxon>Terebrantia</taxon>
        <taxon>Thripoidea</taxon>
        <taxon>Thripidae</taxon>
        <taxon>Megalurothrips</taxon>
    </lineage>
</organism>